<dbReference type="InterPro" id="IPR011021">
    <property type="entry name" value="Arrestin-like_N"/>
</dbReference>
<dbReference type="SMART" id="SM01017">
    <property type="entry name" value="Arrestin_C"/>
    <property type="match status" value="1"/>
</dbReference>
<dbReference type="Pfam" id="PF02752">
    <property type="entry name" value="Arrestin_C"/>
    <property type="match status" value="1"/>
</dbReference>
<dbReference type="SUPFAM" id="SSF81296">
    <property type="entry name" value="E set domains"/>
    <property type="match status" value="1"/>
</dbReference>
<dbReference type="GO" id="GO:0070086">
    <property type="term" value="P:ubiquitin-dependent endocytosis"/>
    <property type="evidence" value="ECO:0007669"/>
    <property type="project" value="TreeGrafter"/>
</dbReference>
<feature type="domain" description="Arrestin C-terminal-like" evidence="3">
    <location>
        <begin position="318"/>
        <end position="480"/>
    </location>
</feature>
<dbReference type="AlphaFoldDB" id="A0A8T9CL76"/>
<accession>A0A8T9CL76</accession>
<organism evidence="4 5">
    <name type="scientific">Lachnellula suecica</name>
    <dbReference type="NCBI Taxonomy" id="602035"/>
    <lineage>
        <taxon>Eukaryota</taxon>
        <taxon>Fungi</taxon>
        <taxon>Dikarya</taxon>
        <taxon>Ascomycota</taxon>
        <taxon>Pezizomycotina</taxon>
        <taxon>Leotiomycetes</taxon>
        <taxon>Helotiales</taxon>
        <taxon>Lachnaceae</taxon>
        <taxon>Lachnellula</taxon>
    </lineage>
</organism>
<dbReference type="PANTHER" id="PTHR11188:SF161">
    <property type="entry name" value="PH-RESPONSE REGULATOR PROTEIN PALF_RIM8"/>
    <property type="match status" value="1"/>
</dbReference>
<comment type="caution">
    <text evidence="4">The sequence shown here is derived from an EMBL/GenBank/DDBJ whole genome shotgun (WGS) entry which is preliminary data.</text>
</comment>
<dbReference type="GO" id="GO:0005886">
    <property type="term" value="C:plasma membrane"/>
    <property type="evidence" value="ECO:0007669"/>
    <property type="project" value="TreeGrafter"/>
</dbReference>
<gene>
    <name evidence="4" type="primary">RIM8</name>
    <name evidence="4" type="ORF">LSUE1_G001053</name>
</gene>
<feature type="compositionally biased region" description="Low complexity" evidence="2">
    <location>
        <begin position="675"/>
        <end position="694"/>
    </location>
</feature>
<protein>
    <submittedName>
        <fullName evidence="4">pH-response regulator protein</fullName>
    </submittedName>
</protein>
<feature type="region of interest" description="Disordered" evidence="2">
    <location>
        <begin position="195"/>
        <end position="319"/>
    </location>
</feature>
<dbReference type="Proteomes" id="UP000469558">
    <property type="component" value="Unassembled WGS sequence"/>
</dbReference>
<dbReference type="GO" id="GO:0031625">
    <property type="term" value="F:ubiquitin protein ligase binding"/>
    <property type="evidence" value="ECO:0007669"/>
    <property type="project" value="TreeGrafter"/>
</dbReference>
<proteinExistence type="inferred from homology"/>
<dbReference type="InterPro" id="IPR014752">
    <property type="entry name" value="Arrestin-like_C"/>
</dbReference>
<feature type="region of interest" description="Disordered" evidence="2">
    <location>
        <begin position="535"/>
        <end position="602"/>
    </location>
</feature>
<sequence length="824" mass="89059">MCANATSTSTASTSPFLSTGRSLLSRLTSPLKSRTRNLTDFHIRPDEPHRRYSPGDQVKGSVVLTVVKPVRLTHLTVCLHGFVRVFKHPSEVNQPLPADAGLTAGGTRKSQYFGNGHASLFQDEQTLCGEGRLEAGVYEFGFDLEFPRKGLPSSIDFERGTISYMITATITRPTSIATTSSCDQKLALVESVDIGPMSAPKPRTISLEPISRRPRRKKAQKPKENSSQEATEGSAGNEAARIGSPLPDESASQCDSLEHTAAPRSPVPSDMQSTGSAATSADSTVSSSTGLSFRLGPVPSSAKSARDSQGTSSKVSSTDKTITATVELLKSGCLPGDNIPVKITIKHTKPIKSLHGIIITLYRQGRIDSAPPLSLFANIKGKEAERLKHEEYYPKSKTGLGGLSLTSAGSSSMFRKDLAQTLAPIFVDPTSLSAVVNASVRVPEDVFPTISGVPGEMISFKYHVEVVIDLGGKLAGQQRHVPRVSAMQLPSGARQDGNPNLLAAWGGSIVDTDHIRREKSVVACIFELVVGTSDTARTRGKGNSSVARHNNDWPADPSFSPTTVHEPLHEEDFTPGVEGSHQTEQGAPHPYYDQSYDDQYPEYYPHREYDHHLEPHPEYPHSEYPHPEYLHPEHAQIPVPLPDVHEDEGLSEKDRIRRAEQRLLPSQPPQDNEGPSSSRTVAAPSAPTAPSIHPTEAHDDIYDAESETPQAIPSHLHFPVNMASSDSHAALPSAPALENLAPNAGLHTADDKQELERQRLMNEASAPSEFVADEDENAGEGSSRPQPGPSAPSLPEEDGYGGQYSHHSMAGPSRHSEILPKYER</sequence>
<reference evidence="4 5" key="1">
    <citation type="submission" date="2018-05" db="EMBL/GenBank/DDBJ databases">
        <title>Genome sequencing and assembly of the regulated plant pathogen Lachnellula willkommii and related sister species for the development of diagnostic species identification markers.</title>
        <authorList>
            <person name="Giroux E."/>
            <person name="Bilodeau G."/>
        </authorList>
    </citation>
    <scope>NUCLEOTIDE SEQUENCE [LARGE SCALE GENOMIC DNA]</scope>
    <source>
        <strain evidence="4 5">CBS 268.59</strain>
    </source>
</reference>
<dbReference type="InterPro" id="IPR014756">
    <property type="entry name" value="Ig_E-set"/>
</dbReference>
<feature type="compositionally biased region" description="Basic and acidic residues" evidence="2">
    <location>
        <begin position="748"/>
        <end position="760"/>
    </location>
</feature>
<dbReference type="EMBL" id="QGMK01000191">
    <property type="protein sequence ID" value="TVY83453.1"/>
    <property type="molecule type" value="Genomic_DNA"/>
</dbReference>
<feature type="region of interest" description="Disordered" evidence="2">
    <location>
        <begin position="662"/>
        <end position="710"/>
    </location>
</feature>
<dbReference type="OrthoDB" id="7785529at2759"/>
<evidence type="ECO:0000259" key="3">
    <source>
        <dbReference type="SMART" id="SM01017"/>
    </source>
</evidence>
<evidence type="ECO:0000313" key="5">
    <source>
        <dbReference type="Proteomes" id="UP000469558"/>
    </source>
</evidence>
<dbReference type="Pfam" id="PF00339">
    <property type="entry name" value="Arrestin_N"/>
    <property type="match status" value="1"/>
</dbReference>
<name>A0A8T9CL76_9HELO</name>
<dbReference type="Gene3D" id="2.60.40.640">
    <property type="match status" value="2"/>
</dbReference>
<feature type="compositionally biased region" description="Polar residues" evidence="2">
    <location>
        <begin position="301"/>
        <end position="319"/>
    </location>
</feature>
<dbReference type="GO" id="GO:0030674">
    <property type="term" value="F:protein-macromolecule adaptor activity"/>
    <property type="evidence" value="ECO:0007669"/>
    <property type="project" value="TreeGrafter"/>
</dbReference>
<feature type="region of interest" description="Disordered" evidence="2">
    <location>
        <begin position="723"/>
        <end position="824"/>
    </location>
</feature>
<evidence type="ECO:0000313" key="4">
    <source>
        <dbReference type="EMBL" id="TVY83453.1"/>
    </source>
</evidence>
<dbReference type="InterPro" id="IPR050357">
    <property type="entry name" value="Arrestin_domain-protein"/>
</dbReference>
<dbReference type="InterPro" id="IPR011022">
    <property type="entry name" value="Arrestin_C-like"/>
</dbReference>
<dbReference type="GO" id="GO:0005829">
    <property type="term" value="C:cytosol"/>
    <property type="evidence" value="ECO:0007669"/>
    <property type="project" value="TreeGrafter"/>
</dbReference>
<dbReference type="PANTHER" id="PTHR11188">
    <property type="entry name" value="ARRESTIN DOMAIN CONTAINING PROTEIN"/>
    <property type="match status" value="1"/>
</dbReference>
<feature type="compositionally biased region" description="Low complexity" evidence="2">
    <location>
        <begin position="273"/>
        <end position="292"/>
    </location>
</feature>
<keyword evidence="5" id="KW-1185">Reference proteome</keyword>
<comment type="similarity">
    <text evidence="1">Belongs to the arrestin family. PalF/RIM8 subfamily.</text>
</comment>
<evidence type="ECO:0000256" key="2">
    <source>
        <dbReference type="SAM" id="MobiDB-lite"/>
    </source>
</evidence>
<feature type="compositionally biased region" description="Basic and acidic residues" evidence="2">
    <location>
        <begin position="814"/>
        <end position="824"/>
    </location>
</feature>
<feature type="region of interest" description="Disordered" evidence="2">
    <location>
        <begin position="610"/>
        <end position="629"/>
    </location>
</feature>
<evidence type="ECO:0000256" key="1">
    <source>
        <dbReference type="ARBA" id="ARBA00037950"/>
    </source>
</evidence>